<protein>
    <recommendedName>
        <fullName evidence="4 7">Signal peptidase I</fullName>
        <ecNumber evidence="3 7">3.4.21.89</ecNumber>
    </recommendedName>
</protein>
<dbReference type="Gene3D" id="2.10.109.10">
    <property type="entry name" value="Umud Fragment, subunit A"/>
    <property type="match status" value="1"/>
</dbReference>
<dbReference type="eggNOG" id="COG0681">
    <property type="taxonomic scope" value="Bacteria"/>
</dbReference>
<evidence type="ECO:0000256" key="4">
    <source>
        <dbReference type="ARBA" id="ARBA00019232"/>
    </source>
</evidence>
<gene>
    <name evidence="9" type="ordered locus">Shew_0362</name>
</gene>
<organism evidence="9 10">
    <name type="scientific">Shewanella loihica (strain ATCC BAA-1088 / PV-4)</name>
    <dbReference type="NCBI Taxonomy" id="323850"/>
    <lineage>
        <taxon>Bacteria</taxon>
        <taxon>Pseudomonadati</taxon>
        <taxon>Pseudomonadota</taxon>
        <taxon>Gammaproteobacteria</taxon>
        <taxon>Alteromonadales</taxon>
        <taxon>Shewanellaceae</taxon>
        <taxon>Shewanella</taxon>
    </lineage>
</organism>
<evidence type="ECO:0000256" key="1">
    <source>
        <dbReference type="ARBA" id="ARBA00000677"/>
    </source>
</evidence>
<evidence type="ECO:0000256" key="2">
    <source>
        <dbReference type="ARBA" id="ARBA00009370"/>
    </source>
</evidence>
<dbReference type="Proteomes" id="UP000001558">
    <property type="component" value="Chromosome"/>
</dbReference>
<dbReference type="InterPro" id="IPR019533">
    <property type="entry name" value="Peptidase_S26"/>
</dbReference>
<sequence length="238" mass="27042" precursor="true">MRRLMLRHFTFQGVGMLKKVMRQVKHHRQFILFIGLMLVFRSAVADWNHVPSGSMLPTIVQGDRILVNKLAYDLRLPFTHVSLMKLADPERGDIITFDSAKADKKLVKRIIGLPGDTLAMRNNRLYFNGAALNYRAEPQALADNAGQAAFSVWQETLPGKPHAIRLNDQPSRLANFGPVTVPEGHYLALGDNRDASADSRVIGFVPREEITGKAHRVAFSNDPEHYYWFRSERWLLPI</sequence>
<evidence type="ECO:0000313" key="9">
    <source>
        <dbReference type="EMBL" id="ABO22234.1"/>
    </source>
</evidence>
<dbReference type="PANTHER" id="PTHR43390">
    <property type="entry name" value="SIGNAL PEPTIDASE I"/>
    <property type="match status" value="1"/>
</dbReference>
<dbReference type="InterPro" id="IPR000223">
    <property type="entry name" value="Pept_S26A_signal_pept_1"/>
</dbReference>
<accession>A3Q9T6</accession>
<dbReference type="GO" id="GO:0004252">
    <property type="term" value="F:serine-type endopeptidase activity"/>
    <property type="evidence" value="ECO:0007669"/>
    <property type="project" value="InterPro"/>
</dbReference>
<evidence type="ECO:0000256" key="3">
    <source>
        <dbReference type="ARBA" id="ARBA00013208"/>
    </source>
</evidence>
<comment type="similarity">
    <text evidence="2 7">Belongs to the peptidase S26 family.</text>
</comment>
<dbReference type="MEROPS" id="S26.026"/>
<proteinExistence type="inferred from homology"/>
<dbReference type="GO" id="GO:0006465">
    <property type="term" value="P:signal peptide processing"/>
    <property type="evidence" value="ECO:0007669"/>
    <property type="project" value="InterPro"/>
</dbReference>
<comment type="subcellular location">
    <subcellularLocation>
        <location evidence="7">Membrane</location>
        <topology evidence="7">Multi-pass membrane protein</topology>
    </subcellularLocation>
</comment>
<dbReference type="CDD" id="cd06530">
    <property type="entry name" value="S26_SPase_I"/>
    <property type="match status" value="1"/>
</dbReference>
<dbReference type="PROSITE" id="PS00760">
    <property type="entry name" value="SPASE_I_2"/>
    <property type="match status" value="1"/>
</dbReference>
<evidence type="ECO:0000313" key="10">
    <source>
        <dbReference type="Proteomes" id="UP000001558"/>
    </source>
</evidence>
<dbReference type="NCBIfam" id="TIGR02227">
    <property type="entry name" value="sigpep_I_bact"/>
    <property type="match status" value="1"/>
</dbReference>
<keyword evidence="7" id="KW-0645">Protease</keyword>
<dbReference type="AlphaFoldDB" id="A3Q9T6"/>
<dbReference type="STRING" id="323850.Shew_0362"/>
<dbReference type="EMBL" id="CP000606">
    <property type="protein sequence ID" value="ABO22234.1"/>
    <property type="molecule type" value="Genomic_DNA"/>
</dbReference>
<dbReference type="PANTHER" id="PTHR43390:SF1">
    <property type="entry name" value="CHLOROPLAST PROCESSING PEPTIDASE"/>
    <property type="match status" value="1"/>
</dbReference>
<evidence type="ECO:0000256" key="6">
    <source>
        <dbReference type="PIRSR" id="PIRSR600223-1"/>
    </source>
</evidence>
<feature type="active site" evidence="6">
    <location>
        <position position="108"/>
    </location>
</feature>
<dbReference type="HOGENOM" id="CLU_028723_1_2_6"/>
<dbReference type="GO" id="GO:0016020">
    <property type="term" value="C:membrane"/>
    <property type="evidence" value="ECO:0007669"/>
    <property type="project" value="UniProtKB-SubCell"/>
</dbReference>
<dbReference type="GO" id="GO:0009003">
    <property type="term" value="F:signal peptidase activity"/>
    <property type="evidence" value="ECO:0007669"/>
    <property type="project" value="UniProtKB-EC"/>
</dbReference>
<reference evidence="9 10" key="1">
    <citation type="submission" date="2007-03" db="EMBL/GenBank/DDBJ databases">
        <title>Complete sequence of Shewanella loihica PV-4.</title>
        <authorList>
            <consortium name="US DOE Joint Genome Institute"/>
            <person name="Copeland A."/>
            <person name="Lucas S."/>
            <person name="Lapidus A."/>
            <person name="Barry K."/>
            <person name="Detter J.C."/>
            <person name="Glavina del Rio T."/>
            <person name="Hammon N."/>
            <person name="Israni S."/>
            <person name="Dalin E."/>
            <person name="Tice H."/>
            <person name="Pitluck S."/>
            <person name="Chain P."/>
            <person name="Malfatti S."/>
            <person name="Shin M."/>
            <person name="Vergez L."/>
            <person name="Schmutz J."/>
            <person name="Larimer F."/>
            <person name="Land M."/>
            <person name="Hauser L."/>
            <person name="Kyrpides N."/>
            <person name="Mikhailova N."/>
            <person name="Romine M.F."/>
            <person name="Serres G."/>
            <person name="Fredrickson J."/>
            <person name="Tiedje J."/>
            <person name="Richardson P."/>
        </authorList>
    </citation>
    <scope>NUCLEOTIDE SEQUENCE [LARGE SCALE GENOMIC DNA]</scope>
    <source>
        <strain evidence="10">ATCC BAA-1088 / PV-4</strain>
    </source>
</reference>
<dbReference type="EC" id="3.4.21.89" evidence="3 7"/>
<feature type="domain" description="Peptidase S26" evidence="8">
    <location>
        <begin position="28"/>
        <end position="215"/>
    </location>
</feature>
<evidence type="ECO:0000259" key="8">
    <source>
        <dbReference type="Pfam" id="PF10502"/>
    </source>
</evidence>
<dbReference type="SUPFAM" id="SSF51306">
    <property type="entry name" value="LexA/Signal peptidase"/>
    <property type="match status" value="1"/>
</dbReference>
<keyword evidence="5 7" id="KW-0378">Hydrolase</keyword>
<dbReference type="KEGG" id="slo:Shew_0362"/>
<dbReference type="InterPro" id="IPR036286">
    <property type="entry name" value="LexA/Signal_pep-like_sf"/>
</dbReference>
<dbReference type="InterPro" id="IPR019757">
    <property type="entry name" value="Pept_S26A_signal_pept_1_Lys-AS"/>
</dbReference>
<comment type="catalytic activity">
    <reaction evidence="1 7">
        <text>Cleavage of hydrophobic, N-terminal signal or leader sequences from secreted and periplasmic proteins.</text>
        <dbReference type="EC" id="3.4.21.89"/>
    </reaction>
</comment>
<evidence type="ECO:0000256" key="7">
    <source>
        <dbReference type="RuleBase" id="RU362042"/>
    </source>
</evidence>
<keyword evidence="10" id="KW-1185">Reference proteome</keyword>
<dbReference type="Pfam" id="PF10502">
    <property type="entry name" value="Peptidase_S26"/>
    <property type="match status" value="1"/>
</dbReference>
<dbReference type="PRINTS" id="PR00727">
    <property type="entry name" value="LEADERPTASE"/>
</dbReference>
<name>A3Q9T6_SHELP</name>
<evidence type="ECO:0000256" key="5">
    <source>
        <dbReference type="ARBA" id="ARBA00022801"/>
    </source>
</evidence>
<feature type="active site" evidence="6">
    <location>
        <position position="54"/>
    </location>
</feature>